<dbReference type="InterPro" id="IPR014721">
    <property type="entry name" value="Ribsml_uS5_D2-typ_fold_subgr"/>
</dbReference>
<dbReference type="EMBL" id="BSEC01000001">
    <property type="protein sequence ID" value="GLI91620.1"/>
    <property type="molecule type" value="Genomic_DNA"/>
</dbReference>
<dbReference type="SUPFAM" id="SSF54211">
    <property type="entry name" value="Ribosomal protein S5 domain 2-like"/>
    <property type="match status" value="1"/>
</dbReference>
<dbReference type="InterPro" id="IPR020568">
    <property type="entry name" value="Ribosomal_Su5_D2-typ_SF"/>
</dbReference>
<dbReference type="PANTHER" id="PTHR20861:SF6">
    <property type="entry name" value="BETA-RIBOFURANOSYLPHENOL 5'-PHOSPHATE SYNTHASE"/>
    <property type="match status" value="1"/>
</dbReference>
<feature type="domain" description="GHMP kinase C-terminal" evidence="4">
    <location>
        <begin position="209"/>
        <end position="293"/>
    </location>
</feature>
<dbReference type="Gene3D" id="3.30.230.10">
    <property type="match status" value="1"/>
</dbReference>
<sequence length="322" mass="33240">MSAQVSVAATARLHLGFLDMNGGLGRKFGGLGLSLDAPTTRLTLTRAVDNHVEGPEQTRAAELLARAQAALAPGAAHRLVIHEAIPAHSGFGSGTQLALAVAAALRRLEDLPHDAAADAALMSRGARSGLGAGLFVTGGLVVDGGRGPLTQTPPVIARAEFPEEWRVLLVSDPAAVGLHGADEREAFVALPPSSAADSGELCRLVLMQALPALAERALAPFGTAVARIQEVVGDYFAPRQGGRRFTSARVEAAVDRLTREGATGGGQTSWGPTGFAFVESDSAARALVARLDAEARADGLHISIHKGLNRGARIDAVYARLA</sequence>
<name>A0A9W6GRP6_9HYPH</name>
<dbReference type="InterPro" id="IPR006204">
    <property type="entry name" value="GHMP_kinase_N_dom"/>
</dbReference>
<dbReference type="Pfam" id="PF00288">
    <property type="entry name" value="GHMP_kinases_N"/>
    <property type="match status" value="1"/>
</dbReference>
<dbReference type="Proteomes" id="UP001144323">
    <property type="component" value="Unassembled WGS sequence"/>
</dbReference>
<dbReference type="Pfam" id="PF08544">
    <property type="entry name" value="GHMP_kinases_C"/>
    <property type="match status" value="1"/>
</dbReference>
<reference evidence="5" key="1">
    <citation type="journal article" date="2023" name="Int. J. Syst. Evol. Microbiol.">
        <title>Methylocystis iwaonis sp. nov., a type II methane-oxidizing bacterium from surface soil of a rice paddy field in Japan, and emended description of the genus Methylocystis (ex Whittenbury et al. 1970) Bowman et al. 1993.</title>
        <authorList>
            <person name="Kaise H."/>
            <person name="Sawadogo J.B."/>
            <person name="Alam M.S."/>
            <person name="Ueno C."/>
            <person name="Dianou D."/>
            <person name="Shinjo R."/>
            <person name="Asakawa S."/>
        </authorList>
    </citation>
    <scope>NUCLEOTIDE SEQUENCE</scope>
    <source>
        <strain evidence="5">LMG27198</strain>
    </source>
</reference>
<protein>
    <submittedName>
        <fullName evidence="5">Beta-ribofuranosylaminobenzene 5'-phosphate synthase</fullName>
    </submittedName>
</protein>
<dbReference type="NCBIfam" id="TIGR00144">
    <property type="entry name" value="beta_RFAP_syn"/>
    <property type="match status" value="1"/>
</dbReference>
<accession>A0A9W6GRP6</accession>
<proteinExistence type="predicted"/>
<evidence type="ECO:0000259" key="4">
    <source>
        <dbReference type="Pfam" id="PF08544"/>
    </source>
</evidence>
<dbReference type="GO" id="GO:0005524">
    <property type="term" value="F:ATP binding"/>
    <property type="evidence" value="ECO:0007669"/>
    <property type="project" value="InterPro"/>
</dbReference>
<organism evidence="5 6">
    <name type="scientific">Methylocystis echinoides</name>
    <dbReference type="NCBI Taxonomy" id="29468"/>
    <lineage>
        <taxon>Bacteria</taxon>
        <taxon>Pseudomonadati</taxon>
        <taxon>Pseudomonadota</taxon>
        <taxon>Alphaproteobacteria</taxon>
        <taxon>Hyphomicrobiales</taxon>
        <taxon>Methylocystaceae</taxon>
        <taxon>Methylocystis</taxon>
    </lineage>
</organism>
<evidence type="ECO:0000256" key="2">
    <source>
        <dbReference type="ARBA" id="ARBA00022777"/>
    </source>
</evidence>
<dbReference type="PANTHER" id="PTHR20861">
    <property type="entry name" value="HOMOSERINE/4-DIPHOSPHOCYTIDYL-2-C-METHYL-D-ERYTHRITOL KINASE"/>
    <property type="match status" value="1"/>
</dbReference>
<dbReference type="AlphaFoldDB" id="A0A9W6GRP6"/>
<gene>
    <name evidence="5" type="ORF">LMG27198_06120</name>
</gene>
<dbReference type="GO" id="GO:0016301">
    <property type="term" value="F:kinase activity"/>
    <property type="evidence" value="ECO:0007669"/>
    <property type="project" value="UniProtKB-KW"/>
</dbReference>
<evidence type="ECO:0000313" key="5">
    <source>
        <dbReference type="EMBL" id="GLI91620.1"/>
    </source>
</evidence>
<dbReference type="InterPro" id="IPR004422">
    <property type="entry name" value="RFAP_synthase"/>
</dbReference>
<evidence type="ECO:0000313" key="6">
    <source>
        <dbReference type="Proteomes" id="UP001144323"/>
    </source>
</evidence>
<dbReference type="PIRSF" id="PIRSF004884">
    <property type="entry name" value="Sugar_kin_arch"/>
    <property type="match status" value="1"/>
</dbReference>
<feature type="domain" description="GHMP kinase N-terminal" evidence="3">
    <location>
        <begin position="59"/>
        <end position="129"/>
    </location>
</feature>
<keyword evidence="2" id="KW-0418">Kinase</keyword>
<evidence type="ECO:0000259" key="3">
    <source>
        <dbReference type="Pfam" id="PF00288"/>
    </source>
</evidence>
<comment type="caution">
    <text evidence="5">The sequence shown here is derived from an EMBL/GenBank/DDBJ whole genome shotgun (WGS) entry which is preliminary data.</text>
</comment>
<evidence type="ECO:0000256" key="1">
    <source>
        <dbReference type="ARBA" id="ARBA00022679"/>
    </source>
</evidence>
<dbReference type="InterPro" id="IPR013750">
    <property type="entry name" value="GHMP_kinase_C_dom"/>
</dbReference>
<keyword evidence="6" id="KW-1185">Reference proteome</keyword>
<keyword evidence="1" id="KW-0808">Transferase</keyword>
<dbReference type="RefSeq" id="WP_281800351.1">
    <property type="nucleotide sequence ID" value="NZ_BSEC01000001.1"/>
</dbReference>